<reference evidence="1" key="1">
    <citation type="submission" date="2020-04" db="EMBL/GenBank/DDBJ databases">
        <title>Nitratireductor sp. nov. isolated from mangrove soil.</title>
        <authorList>
            <person name="Ye Y."/>
        </authorList>
    </citation>
    <scope>NUCLEOTIDE SEQUENCE</scope>
    <source>
        <strain evidence="1">SY7</strain>
    </source>
</reference>
<dbReference type="Proteomes" id="UP000321389">
    <property type="component" value="Chromosome"/>
</dbReference>
<organism evidence="1 2">
    <name type="scientific">Nitratireductor mangrovi</name>
    <dbReference type="NCBI Taxonomy" id="2599600"/>
    <lineage>
        <taxon>Bacteria</taxon>
        <taxon>Pseudomonadati</taxon>
        <taxon>Pseudomonadota</taxon>
        <taxon>Alphaproteobacteria</taxon>
        <taxon>Hyphomicrobiales</taxon>
        <taxon>Phyllobacteriaceae</taxon>
        <taxon>Nitratireductor</taxon>
    </lineage>
</organism>
<evidence type="ECO:0000313" key="2">
    <source>
        <dbReference type="Proteomes" id="UP000321389"/>
    </source>
</evidence>
<gene>
    <name evidence="1" type="ORF">FQ775_00090</name>
</gene>
<keyword evidence="2" id="KW-1185">Reference proteome</keyword>
<dbReference type="AlphaFoldDB" id="A0A5B8KTK5"/>
<protein>
    <submittedName>
        <fullName evidence="1">Uncharacterized protein</fullName>
    </submittedName>
</protein>
<dbReference type="KEGG" id="niy:FQ775_00090"/>
<name>A0A5B8KTK5_9HYPH</name>
<sequence>MDTYEETVPSHDRALRTQRKTSRGRLFRRVAIFQFKLFADGLRDIVMSPLSIVAAIAGAISSRDPDVYFDRLMHFGRDTDRWINLFELHDPERRDTTTLDTIADDLEEAVRRDYAGGGVSAQGAERLRALAQQLRRRGARPAGGEAPAGD</sequence>
<dbReference type="OrthoDB" id="8030924at2"/>
<proteinExistence type="predicted"/>
<accession>A0A5B8KTK5</accession>
<dbReference type="RefSeq" id="WP_146297402.1">
    <property type="nucleotide sequence ID" value="NZ_CP042301.2"/>
</dbReference>
<evidence type="ECO:0000313" key="1">
    <source>
        <dbReference type="EMBL" id="QDY98900.1"/>
    </source>
</evidence>
<dbReference type="EMBL" id="CP042301">
    <property type="protein sequence ID" value="QDY98900.1"/>
    <property type="molecule type" value="Genomic_DNA"/>
</dbReference>